<reference evidence="2" key="3">
    <citation type="journal article" date="2013" name="Nucleic Acids Res.">
        <title>The genome of Anopheles darlingi, the main neotropical malaria vector.</title>
        <authorList>
            <person name="Marinotti O."/>
            <person name="Cerqueira G.C."/>
            <person name="de Almeida L.G."/>
            <person name="Ferro M.I."/>
            <person name="Loreto E.L."/>
            <person name="Zaha A."/>
            <person name="Teixeira S.M."/>
            <person name="Wespiser A.R."/>
            <person name="Almeida E Silva A."/>
            <person name="Schlindwein A.D."/>
            <person name="Pacheco A.C."/>
            <person name="Silva A.L."/>
            <person name="Graveley B.R."/>
            <person name="Walenz B.P."/>
            <person name="Lima Bde A."/>
            <person name="Ribeiro C.A."/>
            <person name="Nunes-Silva C.G."/>
            <person name="de Carvalho C.R."/>
            <person name="Soares C.M."/>
            <person name="de Menezes C.B."/>
            <person name="Matiolli C."/>
            <person name="Caffrey D."/>
            <person name="Araujo D.A."/>
            <person name="de Oliveira D.M."/>
            <person name="Golenbock D."/>
            <person name="Grisard E.C."/>
            <person name="Fantinatti-Garboggini F."/>
            <person name="de Carvalho F.M."/>
            <person name="Barcellos F.G."/>
            <person name="Prosdocimi F."/>
            <person name="May G."/>
            <person name="Azevedo Junior G.M."/>
            <person name="Guimaraes G.M."/>
            <person name="Goldman G.H."/>
            <person name="Padilha I.Q."/>
            <person name="Batista Jda S."/>
            <person name="Ferro J.A."/>
            <person name="Ribeiro J.M."/>
            <person name="Fietto J.L."/>
            <person name="Dabbas K.M."/>
            <person name="Cerdeira L."/>
            <person name="Agnez-Lima L.F."/>
            <person name="Brocchi M."/>
            <person name="de Carvalho M.O."/>
            <person name="Teixeira Mde M."/>
            <person name="Diniz Maia Mde M."/>
            <person name="Goldman M.H."/>
            <person name="Cruz Schneider M.P."/>
            <person name="Felipe M.S."/>
            <person name="Hungria M."/>
            <person name="Nicolas M.F."/>
            <person name="Pereira M."/>
            <person name="Montes M.A."/>
            <person name="Cantao M.E."/>
            <person name="Vincentz M."/>
            <person name="Rafael M.S."/>
            <person name="Silverman N."/>
            <person name="Stoco P.H."/>
            <person name="Souza R.C."/>
            <person name="Vicentini R."/>
            <person name="Gazzinelli R.T."/>
            <person name="Neves Rde O."/>
            <person name="Silva R."/>
            <person name="Astolfi-Filho S."/>
            <person name="Maciel T.E."/>
            <person name="Urmenyi T.P."/>
            <person name="Tadei W.P."/>
            <person name="Camargo E.P."/>
            <person name="de Vasconcelos A.T."/>
        </authorList>
    </citation>
    <scope>NUCLEOTIDE SEQUENCE</scope>
</reference>
<gene>
    <name evidence="2" type="ORF">AND_010371</name>
</gene>
<dbReference type="VEuPathDB" id="VectorBase:ADAR2_000606"/>
<reference evidence="2" key="2">
    <citation type="submission" date="2010-05" db="EMBL/GenBank/DDBJ databases">
        <authorList>
            <person name="Almeida L.G."/>
            <person name="Nicolas M.F."/>
            <person name="Souza R.C."/>
            <person name="Vasconcelos A.T.R."/>
        </authorList>
    </citation>
    <scope>NUCLEOTIDE SEQUENCE</scope>
</reference>
<feature type="region of interest" description="Disordered" evidence="1">
    <location>
        <begin position="78"/>
        <end position="126"/>
    </location>
</feature>
<protein>
    <submittedName>
        <fullName evidence="2 3">Uncharacterized protein</fullName>
    </submittedName>
</protein>
<organism evidence="2">
    <name type="scientific">Anopheles darlingi</name>
    <name type="common">Mosquito</name>
    <dbReference type="NCBI Taxonomy" id="43151"/>
    <lineage>
        <taxon>Eukaryota</taxon>
        <taxon>Metazoa</taxon>
        <taxon>Ecdysozoa</taxon>
        <taxon>Arthropoda</taxon>
        <taxon>Hexapoda</taxon>
        <taxon>Insecta</taxon>
        <taxon>Pterygota</taxon>
        <taxon>Neoptera</taxon>
        <taxon>Endopterygota</taxon>
        <taxon>Diptera</taxon>
        <taxon>Nematocera</taxon>
        <taxon>Culicoidea</taxon>
        <taxon>Culicidae</taxon>
        <taxon>Anophelinae</taxon>
        <taxon>Anopheles</taxon>
    </lineage>
</organism>
<evidence type="ECO:0000313" key="4">
    <source>
        <dbReference type="Proteomes" id="UP000000673"/>
    </source>
</evidence>
<dbReference type="Proteomes" id="UP000000673">
    <property type="component" value="Unassembled WGS sequence"/>
</dbReference>
<dbReference type="HOGENOM" id="CLU_994832_0_0_1"/>
<feature type="compositionally biased region" description="Polar residues" evidence="1">
    <location>
        <begin position="97"/>
        <end position="109"/>
    </location>
</feature>
<dbReference type="eggNOG" id="ENOG502SEBB">
    <property type="taxonomic scope" value="Eukaryota"/>
</dbReference>
<evidence type="ECO:0000313" key="3">
    <source>
        <dbReference type="EnsemblMetazoa" id="ADAC010371-PA"/>
    </source>
</evidence>
<proteinExistence type="predicted"/>
<reference evidence="3" key="4">
    <citation type="submission" date="2015-06" db="UniProtKB">
        <authorList>
            <consortium name="EnsemblMetazoa"/>
        </authorList>
    </citation>
    <scope>IDENTIFICATION</scope>
</reference>
<dbReference type="EnsemblMetazoa" id="ADAC010371-RA">
    <property type="protein sequence ID" value="ADAC010371-PA"/>
    <property type="gene ID" value="ADAC010371"/>
</dbReference>
<reference evidence="2 4" key="1">
    <citation type="journal article" date="2010" name="BMC Genomics">
        <title>Combination of measures distinguishes pre-miRNAs from other stem-loops in the genome of the newly sequenced Anopheles darlingi.</title>
        <authorList>
            <person name="Mendes N.D."/>
            <person name="Freitas A.T."/>
            <person name="Vasconcelos A.T."/>
            <person name="Sagot M.F."/>
        </authorList>
    </citation>
    <scope>NUCLEOTIDE SEQUENCE</scope>
</reference>
<sequence>MYNYKWPETPVPSVNQRNFPNPAAFLETPTIIRGRPRPELNRSMRIENAPPSDYFNTAYSALNDSMLFDANIIKRKPAQTTREAPVSKYAKPLPTSVAPTNQKNVSQHQAADAGTANGNGSGKQDPKAALRIVSGTIQHILKLIREQQKLPTMLLFETVANVLSMKTGQKPGERVILLRNHEAGPILQAIYYEIDRQLTPLNRGDLVRCVGRLQPFGNRFQILKITRTSDQYERAIVRLQTVSAFVSKVMR</sequence>
<dbReference type="STRING" id="43151.W5J2R3"/>
<dbReference type="AlphaFoldDB" id="W5J2R3"/>
<evidence type="ECO:0000313" key="2">
    <source>
        <dbReference type="EMBL" id="ETN58056.1"/>
    </source>
</evidence>
<dbReference type="EMBL" id="ADMH02002175">
    <property type="protein sequence ID" value="ETN58056.1"/>
    <property type="molecule type" value="Genomic_DNA"/>
</dbReference>
<evidence type="ECO:0000256" key="1">
    <source>
        <dbReference type="SAM" id="MobiDB-lite"/>
    </source>
</evidence>
<name>W5J2R3_ANODA</name>
<accession>W5J2R3</accession>
<keyword evidence="4" id="KW-1185">Reference proteome</keyword>
<dbReference type="VEuPathDB" id="VectorBase:ADAC010371"/>